<proteinExistence type="predicted"/>
<organism evidence="1 2">
    <name type="scientific">Streptomyces poriferorum</name>
    <dbReference type="NCBI Taxonomy" id="2798799"/>
    <lineage>
        <taxon>Bacteria</taxon>
        <taxon>Bacillati</taxon>
        <taxon>Actinomycetota</taxon>
        <taxon>Actinomycetes</taxon>
        <taxon>Kitasatosporales</taxon>
        <taxon>Streptomycetaceae</taxon>
        <taxon>Streptomyces</taxon>
    </lineage>
</organism>
<evidence type="ECO:0000313" key="1">
    <source>
        <dbReference type="EMBL" id="WLQ57014.1"/>
    </source>
</evidence>
<evidence type="ECO:0000313" key="2">
    <source>
        <dbReference type="Proteomes" id="UP001235744"/>
    </source>
</evidence>
<sequence length="93" mass="9470">MDAGPRQRAVVVTGEPAQRLADVVAAAVTVAAESAEAGRYTGEVGRTLAAVVGEFGARIVGEAELRGFSTGWQEAMAARPAGARPLRADPAHA</sequence>
<dbReference type="Proteomes" id="UP001235744">
    <property type="component" value="Chromosome"/>
</dbReference>
<protein>
    <submittedName>
        <fullName evidence="1">Uncharacterized protein</fullName>
    </submittedName>
</protein>
<dbReference type="EMBL" id="CP120988">
    <property type="protein sequence ID" value="WLQ57014.1"/>
    <property type="molecule type" value="Genomic_DNA"/>
</dbReference>
<keyword evidence="2" id="KW-1185">Reference proteome</keyword>
<reference evidence="1 2" key="1">
    <citation type="submission" date="2023-03" db="EMBL/GenBank/DDBJ databases">
        <title>Isolation and description of six Streptomyces strains from soil environments, able to metabolize different microbial glucans.</title>
        <authorList>
            <person name="Widen T."/>
            <person name="Larsbrink J."/>
        </authorList>
    </citation>
    <scope>NUCLEOTIDE SEQUENCE [LARGE SCALE GENOMIC DNA]</scope>
    <source>
        <strain evidence="1 2">Alt2</strain>
    </source>
</reference>
<accession>A0ABY9IRV6</accession>
<gene>
    <name evidence="1" type="ORF">P8A19_16835</name>
</gene>
<name>A0ABY9IRV6_9ACTN</name>
<dbReference type="RefSeq" id="WP_306071318.1">
    <property type="nucleotide sequence ID" value="NZ_CP120988.1"/>
</dbReference>